<reference evidence="1 2" key="1">
    <citation type="submission" date="2015-07" db="EMBL/GenBank/DDBJ databases">
        <title>Emmonsia species relationships and genome sequence.</title>
        <authorList>
            <person name="Cuomo C.A."/>
            <person name="Schwartz I.S."/>
            <person name="Kenyon C."/>
            <person name="de Hoog G.S."/>
            <person name="Govender N.P."/>
            <person name="Botha A."/>
            <person name="Moreno L."/>
            <person name="de Vries M."/>
            <person name="Munoz J.F."/>
            <person name="Stielow J.B."/>
        </authorList>
    </citation>
    <scope>NUCLEOTIDE SEQUENCE [LARGE SCALE GENOMIC DNA]</scope>
    <source>
        <strain evidence="1 2">CBS 136260</strain>
    </source>
</reference>
<dbReference type="EMBL" id="LGUA01000016">
    <property type="protein sequence ID" value="OAX85303.1"/>
    <property type="molecule type" value="Genomic_DNA"/>
</dbReference>
<organism evidence="1 2">
    <name type="scientific">Emergomyces africanus</name>
    <dbReference type="NCBI Taxonomy" id="1955775"/>
    <lineage>
        <taxon>Eukaryota</taxon>
        <taxon>Fungi</taxon>
        <taxon>Dikarya</taxon>
        <taxon>Ascomycota</taxon>
        <taxon>Pezizomycotina</taxon>
        <taxon>Eurotiomycetes</taxon>
        <taxon>Eurotiomycetidae</taxon>
        <taxon>Onygenales</taxon>
        <taxon>Ajellomycetaceae</taxon>
        <taxon>Emergomyces</taxon>
    </lineage>
</organism>
<keyword evidence="2" id="KW-1185">Reference proteome</keyword>
<evidence type="ECO:0008006" key="3">
    <source>
        <dbReference type="Google" id="ProtNLM"/>
    </source>
</evidence>
<accession>A0A1B7P8H9</accession>
<proteinExistence type="predicted"/>
<comment type="caution">
    <text evidence="1">The sequence shown here is derived from an EMBL/GenBank/DDBJ whole genome shotgun (WGS) entry which is preliminary data.</text>
</comment>
<evidence type="ECO:0000313" key="1">
    <source>
        <dbReference type="EMBL" id="OAX85303.1"/>
    </source>
</evidence>
<dbReference type="STRING" id="1658172.A0A1B7P8H9"/>
<dbReference type="AlphaFoldDB" id="A0A1B7P8H9"/>
<dbReference type="OrthoDB" id="10254604at2759"/>
<protein>
    <recommendedName>
        <fullName evidence="3">Thioester reductase (TE) domain-containing protein</fullName>
    </recommendedName>
</protein>
<name>A0A1B7P8H9_9EURO</name>
<dbReference type="Proteomes" id="UP000091918">
    <property type="component" value="Unassembled WGS sequence"/>
</dbReference>
<gene>
    <name evidence="1" type="ORF">ACJ72_00333</name>
</gene>
<sequence length="187" mass="21180">MHVSFDKVDDEGKRRKDDASNFKTATFTNPSITKFLLISHIGSRRKQPPWLCPDTWERFEHINQDVLPDYYQAKLAADEYFTVMARKRAEMDDQLGRKEGAGDSAGAGVGRFQAILLRPGPLMDAPATWKVELGKPKEVVLEGGVPANVGREDVAIVADRLLARGIRGAGWICWAGRMRLMRRWRWL</sequence>
<dbReference type="Gene3D" id="3.40.50.720">
    <property type="entry name" value="NAD(P)-binding Rossmann-like Domain"/>
    <property type="match status" value="1"/>
</dbReference>
<evidence type="ECO:0000313" key="2">
    <source>
        <dbReference type="Proteomes" id="UP000091918"/>
    </source>
</evidence>